<evidence type="ECO:0000256" key="1">
    <source>
        <dbReference type="SAM" id="Phobius"/>
    </source>
</evidence>
<comment type="caution">
    <text evidence="2">The sequence shown here is derived from an EMBL/GenBank/DDBJ whole genome shotgun (WGS) entry which is preliminary data.</text>
</comment>
<evidence type="ECO:0000313" key="3">
    <source>
        <dbReference type="Proteomes" id="UP000176700"/>
    </source>
</evidence>
<accession>A0A1G2G0P1</accession>
<keyword evidence="1" id="KW-0812">Transmembrane</keyword>
<dbReference type="Proteomes" id="UP000176700">
    <property type="component" value="Unassembled WGS sequence"/>
</dbReference>
<keyword evidence="1" id="KW-1133">Transmembrane helix</keyword>
<sequence length="106" mass="12561">MKLNWGLRGLIRKIRVSLSRFSFQVVWSVFFFVLIFLAALVLLFDVYVFMVYGSGWQKELPQARGHATEPSEKLLESVRLYLREREVLYEELRENTPAIKNPFFSQ</sequence>
<dbReference type="EMBL" id="MHNI01000007">
    <property type="protein sequence ID" value="OGZ43391.1"/>
    <property type="molecule type" value="Genomic_DNA"/>
</dbReference>
<protein>
    <submittedName>
        <fullName evidence="2">Uncharacterized protein</fullName>
    </submittedName>
</protein>
<evidence type="ECO:0000313" key="2">
    <source>
        <dbReference type="EMBL" id="OGZ43391.1"/>
    </source>
</evidence>
<gene>
    <name evidence="2" type="ORF">A2W41_03965</name>
</gene>
<dbReference type="AlphaFoldDB" id="A0A1G2G0P1"/>
<reference evidence="2 3" key="1">
    <citation type="journal article" date="2016" name="Nat. Commun.">
        <title>Thousands of microbial genomes shed light on interconnected biogeochemical processes in an aquifer system.</title>
        <authorList>
            <person name="Anantharaman K."/>
            <person name="Brown C.T."/>
            <person name="Hug L.A."/>
            <person name="Sharon I."/>
            <person name="Castelle C.J."/>
            <person name="Probst A.J."/>
            <person name="Thomas B.C."/>
            <person name="Singh A."/>
            <person name="Wilkins M.J."/>
            <person name="Karaoz U."/>
            <person name="Brodie E.L."/>
            <person name="Williams K.H."/>
            <person name="Hubbard S.S."/>
            <person name="Banfield J.F."/>
        </authorList>
    </citation>
    <scope>NUCLEOTIDE SEQUENCE [LARGE SCALE GENOMIC DNA]</scope>
</reference>
<feature type="transmembrane region" description="Helical" evidence="1">
    <location>
        <begin position="21"/>
        <end position="44"/>
    </location>
</feature>
<proteinExistence type="predicted"/>
<organism evidence="2 3">
    <name type="scientific">Candidatus Ryanbacteria bacterium RIFCSPHIGHO2_01_45_13</name>
    <dbReference type="NCBI Taxonomy" id="1802112"/>
    <lineage>
        <taxon>Bacteria</taxon>
        <taxon>Candidatus Ryaniibacteriota</taxon>
    </lineage>
</organism>
<keyword evidence="1" id="KW-0472">Membrane</keyword>
<name>A0A1G2G0P1_9BACT</name>